<organism evidence="2 3">
    <name type="scientific">Novosphingobium tardum</name>
    <dbReference type="NCBI Taxonomy" id="1538021"/>
    <lineage>
        <taxon>Bacteria</taxon>
        <taxon>Pseudomonadati</taxon>
        <taxon>Pseudomonadota</taxon>
        <taxon>Alphaproteobacteria</taxon>
        <taxon>Sphingomonadales</taxon>
        <taxon>Sphingomonadaceae</taxon>
        <taxon>Novosphingobium</taxon>
    </lineage>
</organism>
<comment type="caution">
    <text evidence="2">The sequence shown here is derived from an EMBL/GenBank/DDBJ whole genome shotgun (WGS) entry which is preliminary data.</text>
</comment>
<accession>A0ABV8RRZ2</accession>
<protein>
    <submittedName>
        <fullName evidence="2">Uncharacterized protein</fullName>
    </submittedName>
</protein>
<keyword evidence="3" id="KW-1185">Reference proteome</keyword>
<name>A0ABV8RRZ2_9SPHN</name>
<evidence type="ECO:0000313" key="3">
    <source>
        <dbReference type="Proteomes" id="UP001595828"/>
    </source>
</evidence>
<feature type="compositionally biased region" description="Basic and acidic residues" evidence="1">
    <location>
        <begin position="52"/>
        <end position="62"/>
    </location>
</feature>
<dbReference type="RefSeq" id="WP_379539516.1">
    <property type="nucleotide sequence ID" value="NZ_JBHSDR010000006.1"/>
</dbReference>
<evidence type="ECO:0000313" key="2">
    <source>
        <dbReference type="EMBL" id="MFC4296064.1"/>
    </source>
</evidence>
<gene>
    <name evidence="2" type="ORF">ACFO0A_13465</name>
</gene>
<reference evidence="3" key="1">
    <citation type="journal article" date="2019" name="Int. J. Syst. Evol. Microbiol.">
        <title>The Global Catalogue of Microorganisms (GCM) 10K type strain sequencing project: providing services to taxonomists for standard genome sequencing and annotation.</title>
        <authorList>
            <consortium name="The Broad Institute Genomics Platform"/>
            <consortium name="The Broad Institute Genome Sequencing Center for Infectious Disease"/>
            <person name="Wu L."/>
            <person name="Ma J."/>
        </authorList>
    </citation>
    <scope>NUCLEOTIDE SEQUENCE [LARGE SCALE GENOMIC DNA]</scope>
    <source>
        <strain evidence="3">CGMCC 1.12989</strain>
    </source>
</reference>
<dbReference type="Proteomes" id="UP001595828">
    <property type="component" value="Unassembled WGS sequence"/>
</dbReference>
<dbReference type="EMBL" id="JBHSDR010000006">
    <property type="protein sequence ID" value="MFC4296064.1"/>
    <property type="molecule type" value="Genomic_DNA"/>
</dbReference>
<evidence type="ECO:0000256" key="1">
    <source>
        <dbReference type="SAM" id="MobiDB-lite"/>
    </source>
</evidence>
<feature type="region of interest" description="Disordered" evidence="1">
    <location>
        <begin position="52"/>
        <end position="86"/>
    </location>
</feature>
<proteinExistence type="predicted"/>
<sequence length="112" mass="12059">MAHQHEFFRARADEARAEAGAAKLDNVRERALRAAAAWEVMADRELRLQAERQRRDAEKAHNAEVASLAADDADDNSGEVTVDGADAGASYPLTAVEIQEDADEVVRATAAA</sequence>